<dbReference type="GO" id="GO:0005634">
    <property type="term" value="C:nucleus"/>
    <property type="evidence" value="ECO:0007669"/>
    <property type="project" value="UniProtKB-SubCell"/>
</dbReference>
<reference evidence="13 14" key="1">
    <citation type="journal article" date="2023" name="BMC Biotechnol.">
        <title>Vitis rotundifolia cv Carlos genome sequencing.</title>
        <authorList>
            <person name="Huff M."/>
            <person name="Hulse-Kemp A."/>
            <person name="Scheffler B."/>
            <person name="Youngblood R."/>
            <person name="Simpson S."/>
            <person name="Babiker E."/>
            <person name="Staton M."/>
        </authorList>
    </citation>
    <scope>NUCLEOTIDE SEQUENCE [LARGE SCALE GENOMIC DNA]</scope>
    <source>
        <tissue evidence="13">Leaf</tissue>
    </source>
</reference>
<evidence type="ECO:0000256" key="4">
    <source>
        <dbReference type="ARBA" id="ARBA00022499"/>
    </source>
</evidence>
<dbReference type="PANTHER" id="PTHR31169">
    <property type="entry name" value="OS05G0300700 PROTEIN"/>
    <property type="match status" value="1"/>
</dbReference>
<organism evidence="13 14">
    <name type="scientific">Vitis rotundifolia</name>
    <name type="common">Muscadine grape</name>
    <dbReference type="NCBI Taxonomy" id="103349"/>
    <lineage>
        <taxon>Eukaryota</taxon>
        <taxon>Viridiplantae</taxon>
        <taxon>Streptophyta</taxon>
        <taxon>Embryophyta</taxon>
        <taxon>Tracheophyta</taxon>
        <taxon>Spermatophyta</taxon>
        <taxon>Magnoliopsida</taxon>
        <taxon>eudicotyledons</taxon>
        <taxon>Gunneridae</taxon>
        <taxon>Pentapetalae</taxon>
        <taxon>rosids</taxon>
        <taxon>Vitales</taxon>
        <taxon>Vitaceae</taxon>
        <taxon>Viteae</taxon>
        <taxon>Vitis</taxon>
    </lineage>
</organism>
<dbReference type="GO" id="GO:0005737">
    <property type="term" value="C:cytoplasm"/>
    <property type="evidence" value="ECO:0007669"/>
    <property type="project" value="UniProtKB-SubCell"/>
</dbReference>
<keyword evidence="4" id="KW-1017">Isopeptide bond</keyword>
<feature type="region of interest" description="Disordered" evidence="11">
    <location>
        <begin position="139"/>
        <end position="205"/>
    </location>
</feature>
<evidence type="ECO:0000256" key="8">
    <source>
        <dbReference type="ARBA" id="ARBA00023163"/>
    </source>
</evidence>
<keyword evidence="10" id="KW-0175">Coiled coil</keyword>
<evidence type="ECO:0000256" key="11">
    <source>
        <dbReference type="SAM" id="MobiDB-lite"/>
    </source>
</evidence>
<evidence type="ECO:0000256" key="9">
    <source>
        <dbReference type="ARBA" id="ARBA00023242"/>
    </source>
</evidence>
<keyword evidence="7" id="KW-0805">Transcription regulation</keyword>
<keyword evidence="3" id="KW-0963">Cytoplasm</keyword>
<evidence type="ECO:0000313" key="13">
    <source>
        <dbReference type="EMBL" id="KAJ9682947.1"/>
    </source>
</evidence>
<evidence type="ECO:0000259" key="12">
    <source>
        <dbReference type="PROSITE" id="PS50827"/>
    </source>
</evidence>
<keyword evidence="9" id="KW-0539">Nucleus</keyword>
<sequence>MSLPCGPALEANLSDTGKVQLVPGSSSSPPEPDKTSGIQIVENPSDSVYRKTCHQIWRESRRVAQLEDWKCPKCRGICNCMYLTKLFFLFFFFQKKIGCAPTGILVHKAKATGYSSVSEMLQVMDPDNSVKNVKEMVAYPRKPATPSKESVVVSPRKLGKENSFDGKDDPNLHLEDLTLSHDEKKPKKTTGEELKEHDHNVDNGSCLKKSNLKGLCITNELSNNEAKPKQEDGDILQEKSSETGSSQKVSSDSIEIGESGEGDNTICQNMGGLDNAGAKRYKVVKSHTVKNTLKFQNRAFDVDVPLPQGTRLTTVTGIELPPEDVGDALQFLEFCAAFGKAFDLRKGQSESMMQELISGCSKHRGKQSLGVRFHIKLLSLILKDLGQDSQPLSSANGKNSWLKALGQCVSKSQCASKELPSDCFDRGSDGYDELDFSKKIRLLNFLCDEVLCTEKLRSWTDRQNSKFVERVKKAKEKVVAAKDKKKLMKEKLQDETAKAIIAQNSAPILISEHEPTVSKIKTEVAQAHAEMLEAISMVPKRKQRSDAVRTEPLLLDVNGHSFWRLNGYSGEPDILLQDMGTTDEGMHDEKWFSYELGQKKSVEEYISFREKKLRLHTVTEKLPLESAKEEFLHDSMDELQCPTSKIEIRMRPTSGIMMYANKDAKEEQEDEEIHETDYAEPWIPKFADKECRQLSQIEPFI</sequence>
<evidence type="ECO:0000256" key="5">
    <source>
        <dbReference type="ARBA" id="ARBA00022553"/>
    </source>
</evidence>
<dbReference type="InterPro" id="IPR040221">
    <property type="entry name" value="CDCA7/CDA7L"/>
</dbReference>
<feature type="region of interest" description="Disordered" evidence="11">
    <location>
        <begin position="224"/>
        <end position="265"/>
    </location>
</feature>
<evidence type="ECO:0000256" key="2">
    <source>
        <dbReference type="ARBA" id="ARBA00004496"/>
    </source>
</evidence>
<keyword evidence="8" id="KW-0804">Transcription</keyword>
<evidence type="ECO:0000256" key="1">
    <source>
        <dbReference type="ARBA" id="ARBA00004123"/>
    </source>
</evidence>
<comment type="caution">
    <text evidence="13">The sequence shown here is derived from an EMBL/GenBank/DDBJ whole genome shotgun (WGS) entry which is preliminary data.</text>
</comment>
<keyword evidence="14" id="KW-1185">Reference proteome</keyword>
<name>A0AA38Z6J9_VITRO</name>
<evidence type="ECO:0000256" key="10">
    <source>
        <dbReference type="SAM" id="Coils"/>
    </source>
</evidence>
<keyword evidence="6" id="KW-0832">Ubl conjugation</keyword>
<dbReference type="SMART" id="SM00571">
    <property type="entry name" value="DDT"/>
    <property type="match status" value="1"/>
</dbReference>
<feature type="compositionally biased region" description="Basic and acidic residues" evidence="11">
    <location>
        <begin position="158"/>
        <end position="201"/>
    </location>
</feature>
<dbReference type="PANTHER" id="PTHR31169:SF8">
    <property type="entry name" value="ZINC-FINGER DOMAIN OF MONOAMINE-OXIDASE A REPRESSOR R1 PROTEIN"/>
    <property type="match status" value="1"/>
</dbReference>
<dbReference type="InterPro" id="IPR018501">
    <property type="entry name" value="DDT_dom"/>
</dbReference>
<accession>A0AA38Z6J9</accession>
<keyword evidence="5" id="KW-0597">Phosphoprotein</keyword>
<dbReference type="Proteomes" id="UP001168098">
    <property type="component" value="Unassembled WGS sequence"/>
</dbReference>
<feature type="compositionally biased region" description="Basic and acidic residues" evidence="11">
    <location>
        <begin position="226"/>
        <end position="241"/>
    </location>
</feature>
<dbReference type="InterPro" id="IPR018866">
    <property type="entry name" value="Znf-4CXXC_R1"/>
</dbReference>
<evidence type="ECO:0000313" key="14">
    <source>
        <dbReference type="Proteomes" id="UP001168098"/>
    </source>
</evidence>
<feature type="coiled-coil region" evidence="10">
    <location>
        <begin position="464"/>
        <end position="498"/>
    </location>
</feature>
<dbReference type="GO" id="GO:0006355">
    <property type="term" value="P:regulation of DNA-templated transcription"/>
    <property type="evidence" value="ECO:0007669"/>
    <property type="project" value="InterPro"/>
</dbReference>
<evidence type="ECO:0000256" key="7">
    <source>
        <dbReference type="ARBA" id="ARBA00023015"/>
    </source>
</evidence>
<dbReference type="AlphaFoldDB" id="A0AA38Z6J9"/>
<evidence type="ECO:0000256" key="6">
    <source>
        <dbReference type="ARBA" id="ARBA00022843"/>
    </source>
</evidence>
<evidence type="ECO:0000256" key="3">
    <source>
        <dbReference type="ARBA" id="ARBA00022490"/>
    </source>
</evidence>
<protein>
    <recommendedName>
        <fullName evidence="12">DDT domain-containing protein</fullName>
    </recommendedName>
</protein>
<gene>
    <name evidence="13" type="ORF">PVL29_018797</name>
</gene>
<dbReference type="EMBL" id="JARBHA010000014">
    <property type="protein sequence ID" value="KAJ9682947.1"/>
    <property type="molecule type" value="Genomic_DNA"/>
</dbReference>
<comment type="subcellular location">
    <subcellularLocation>
        <location evidence="2">Cytoplasm</location>
    </subcellularLocation>
    <subcellularLocation>
        <location evidence="1">Nucleus</location>
    </subcellularLocation>
</comment>
<feature type="domain" description="DDT" evidence="12">
    <location>
        <begin position="322"/>
        <end position="387"/>
    </location>
</feature>
<dbReference type="Pfam" id="PF10497">
    <property type="entry name" value="zf-4CXXC_R1"/>
    <property type="match status" value="1"/>
</dbReference>
<dbReference type="PROSITE" id="PS50827">
    <property type="entry name" value="DDT"/>
    <property type="match status" value="1"/>
</dbReference>
<proteinExistence type="predicted"/>
<feature type="region of interest" description="Disordered" evidence="11">
    <location>
        <begin position="20"/>
        <end position="39"/>
    </location>
</feature>